<sequence length="234" mass="26984">MLKYEHIAKQLNAFIHQSNFKPGDKLPSVTQLKERYQVSKSTIIKALGLLEQDGLIYQAQGSGIYVRNIADANRINVFKTNGFSKSLGEHRMTSKVLVFKEIATPPKSVQDELQLNADDTVYYLERLRFVDDDVLCIEYSYYHKEIVKYLNDDIAKGSIFDYLESNMKLRIGFSDIFFNVDQLTSSEASLLQLSAGEPCLRYHQTFYTMTGKPFDSSDIVFHYRHAQFYIPSKK</sequence>
<dbReference type="AlphaFoldDB" id="A0A0E1XA30"/>
<dbReference type="InterPro" id="IPR000524">
    <property type="entry name" value="Tscrpt_reg_HTH_GntR"/>
</dbReference>
<feature type="domain" description="HTH gntR-type" evidence="4">
    <location>
        <begin position="1"/>
        <end position="69"/>
    </location>
</feature>
<reference evidence="5 6" key="1">
    <citation type="submission" date="2010-05" db="EMBL/GenBank/DDBJ databases">
        <authorList>
            <person name="Muzny D."/>
            <person name="Qin X."/>
            <person name="Buhay C."/>
            <person name="Dugan-Rocha S."/>
            <person name="Ding Y."/>
            <person name="Chen G."/>
            <person name="Hawes A."/>
            <person name="Holder M."/>
            <person name="Jhangiani S."/>
            <person name="Johnson A."/>
            <person name="Khan Z."/>
            <person name="Li Z."/>
            <person name="Liu W."/>
            <person name="Liu X."/>
            <person name="Perez L."/>
            <person name="Shen H."/>
            <person name="Wang Q."/>
            <person name="Watt J."/>
            <person name="Xi L."/>
            <person name="Xin Y."/>
            <person name="Zhou J."/>
            <person name="Deng J."/>
            <person name="Jiang H."/>
            <person name="Liu Y."/>
            <person name="Qu J."/>
            <person name="Song X.-Z."/>
            <person name="Zhang L."/>
            <person name="Villasana D."/>
            <person name="Johnson A."/>
            <person name="Liu J."/>
            <person name="Liyanage D."/>
            <person name="Lorensuhewa L."/>
            <person name="Robinson T."/>
            <person name="Song A."/>
            <person name="Song B.-B."/>
            <person name="Dinh H."/>
            <person name="Thornton R."/>
            <person name="Coyle M."/>
            <person name="Francisco L."/>
            <person name="Jackson L."/>
            <person name="Javaid M."/>
            <person name="Korchina V."/>
            <person name="Kovar C."/>
            <person name="Mata R."/>
            <person name="Mathew T."/>
            <person name="Ngo R."/>
            <person name="Nguyen L."/>
            <person name="Nguyen N."/>
            <person name="Okwuonu G."/>
            <person name="Ongeri F."/>
            <person name="Pham C."/>
            <person name="Simmons D."/>
            <person name="Wilczek-Boney K."/>
            <person name="Hale W."/>
            <person name="Jakkamsetti A."/>
            <person name="Pham P."/>
            <person name="Ruth R."/>
            <person name="San Lucas F."/>
            <person name="Warren J."/>
            <person name="Zhang J."/>
            <person name="Zhao Z."/>
            <person name="Zhou C."/>
            <person name="Zhu D."/>
            <person name="Lee S."/>
            <person name="Bess C."/>
            <person name="Blankenburg K."/>
            <person name="Forbes L."/>
            <person name="Fu Q."/>
            <person name="Gubbala S."/>
            <person name="Hirani K."/>
            <person name="Jayaseelan J.C."/>
            <person name="Lara F."/>
            <person name="Munidasa M."/>
            <person name="Palculict T."/>
            <person name="Patil S."/>
            <person name="Pu L.-L."/>
            <person name="Saada N."/>
            <person name="Tang L."/>
            <person name="Weissenberger G."/>
            <person name="Zhu Y."/>
            <person name="Hemphill L."/>
            <person name="Shang Y."/>
            <person name="Youmans B."/>
            <person name="Ayvaz T."/>
            <person name="Ross M."/>
            <person name="Santibanez J."/>
            <person name="Aqrawi P."/>
            <person name="Gross S."/>
            <person name="Joshi V."/>
            <person name="Fowler G."/>
            <person name="Nazareth L."/>
            <person name="Reid J."/>
            <person name="Worley K."/>
            <person name="Petrosino J."/>
            <person name="Highlander S."/>
            <person name="Gibbs R."/>
        </authorList>
    </citation>
    <scope>NUCLEOTIDE SEQUENCE [LARGE SCALE GENOMIC DNA]</scope>
    <source>
        <strain evidence="5 6">MN8</strain>
    </source>
</reference>
<evidence type="ECO:0000313" key="6">
    <source>
        <dbReference type="Proteomes" id="UP000003455"/>
    </source>
</evidence>
<dbReference type="InterPro" id="IPR036388">
    <property type="entry name" value="WH-like_DNA-bd_sf"/>
</dbReference>
<keyword evidence="1" id="KW-0805">Transcription regulation</keyword>
<dbReference type="GO" id="GO:0003700">
    <property type="term" value="F:DNA-binding transcription factor activity"/>
    <property type="evidence" value="ECO:0007669"/>
    <property type="project" value="InterPro"/>
</dbReference>
<dbReference type="Gene3D" id="1.10.10.10">
    <property type="entry name" value="Winged helix-like DNA-binding domain superfamily/Winged helix DNA-binding domain"/>
    <property type="match status" value="1"/>
</dbReference>
<dbReference type="PROSITE" id="PS50949">
    <property type="entry name" value="HTH_GNTR"/>
    <property type="match status" value="1"/>
</dbReference>
<dbReference type="PANTHER" id="PTHR44846">
    <property type="entry name" value="MANNOSYL-D-GLYCERATE TRANSPORT/METABOLISM SYSTEM REPRESSOR MNGR-RELATED"/>
    <property type="match status" value="1"/>
</dbReference>
<dbReference type="PRINTS" id="PR00035">
    <property type="entry name" value="HTHGNTR"/>
</dbReference>
<organism evidence="5 6">
    <name type="scientific">Staphylococcus aureus subsp. aureus MN8</name>
    <dbReference type="NCBI Taxonomy" id="548470"/>
    <lineage>
        <taxon>Bacteria</taxon>
        <taxon>Bacillati</taxon>
        <taxon>Bacillota</taxon>
        <taxon>Bacilli</taxon>
        <taxon>Bacillales</taxon>
        <taxon>Staphylococcaceae</taxon>
        <taxon>Staphylococcus</taxon>
    </lineage>
</organism>
<dbReference type="Pfam" id="PF00392">
    <property type="entry name" value="GntR"/>
    <property type="match status" value="1"/>
</dbReference>
<dbReference type="EMBL" id="ACJA02000001">
    <property type="protein sequence ID" value="EFH96217.1"/>
    <property type="molecule type" value="Genomic_DNA"/>
</dbReference>
<dbReference type="HOGENOM" id="CLU_063236_5_1_9"/>
<evidence type="ECO:0000313" key="5">
    <source>
        <dbReference type="EMBL" id="EFH96217.1"/>
    </source>
</evidence>
<gene>
    <name evidence="5" type="ORF">HMPREF0769_10219</name>
</gene>
<dbReference type="SUPFAM" id="SSF46785">
    <property type="entry name" value="Winged helix' DNA-binding domain"/>
    <property type="match status" value="1"/>
</dbReference>
<dbReference type="SMART" id="SM00866">
    <property type="entry name" value="UTRA"/>
    <property type="match status" value="1"/>
</dbReference>
<evidence type="ECO:0000256" key="1">
    <source>
        <dbReference type="ARBA" id="ARBA00023015"/>
    </source>
</evidence>
<comment type="caution">
    <text evidence="5">The sequence shown here is derived from an EMBL/GenBank/DDBJ whole genome shotgun (WGS) entry which is preliminary data.</text>
</comment>
<dbReference type="GO" id="GO:0003677">
    <property type="term" value="F:DNA binding"/>
    <property type="evidence" value="ECO:0007669"/>
    <property type="project" value="UniProtKB-KW"/>
</dbReference>
<dbReference type="SUPFAM" id="SSF64288">
    <property type="entry name" value="Chorismate lyase-like"/>
    <property type="match status" value="1"/>
</dbReference>
<evidence type="ECO:0000256" key="3">
    <source>
        <dbReference type="ARBA" id="ARBA00023163"/>
    </source>
</evidence>
<dbReference type="InterPro" id="IPR050679">
    <property type="entry name" value="Bact_HTH_transcr_reg"/>
</dbReference>
<keyword evidence="3" id="KW-0804">Transcription</keyword>
<dbReference type="InterPro" id="IPR028978">
    <property type="entry name" value="Chorismate_lyase_/UTRA_dom_sf"/>
</dbReference>
<protein>
    <submittedName>
        <fullName evidence="5">UbiC transcription regulator-associated domain protein</fullName>
    </submittedName>
</protein>
<dbReference type="RefSeq" id="WP_000922328.1">
    <property type="nucleotide sequence ID" value="NZ_CM000952.1"/>
</dbReference>
<proteinExistence type="predicted"/>
<dbReference type="CDD" id="cd07377">
    <property type="entry name" value="WHTH_GntR"/>
    <property type="match status" value="1"/>
</dbReference>
<dbReference type="GO" id="GO:0045892">
    <property type="term" value="P:negative regulation of DNA-templated transcription"/>
    <property type="evidence" value="ECO:0007669"/>
    <property type="project" value="TreeGrafter"/>
</dbReference>
<dbReference type="Proteomes" id="UP000003455">
    <property type="component" value="Chromosome"/>
</dbReference>
<dbReference type="Gene3D" id="3.40.1410.10">
    <property type="entry name" value="Chorismate lyase-like"/>
    <property type="match status" value="1"/>
</dbReference>
<dbReference type="Pfam" id="PF07702">
    <property type="entry name" value="UTRA"/>
    <property type="match status" value="1"/>
</dbReference>
<accession>A0A0E1XA30</accession>
<name>A0A0E1XA30_STAAU</name>
<evidence type="ECO:0000256" key="2">
    <source>
        <dbReference type="ARBA" id="ARBA00023125"/>
    </source>
</evidence>
<evidence type="ECO:0000259" key="4">
    <source>
        <dbReference type="PROSITE" id="PS50949"/>
    </source>
</evidence>
<keyword evidence="2" id="KW-0238">DNA-binding</keyword>
<dbReference type="InterPro" id="IPR011663">
    <property type="entry name" value="UTRA"/>
</dbReference>
<dbReference type="InterPro" id="IPR036390">
    <property type="entry name" value="WH_DNA-bd_sf"/>
</dbReference>
<dbReference type="SMART" id="SM00345">
    <property type="entry name" value="HTH_GNTR"/>
    <property type="match status" value="1"/>
</dbReference>
<dbReference type="PANTHER" id="PTHR44846:SF4">
    <property type="entry name" value="HTH GNTR-TYPE DOMAIN-CONTAINING PROTEIN"/>
    <property type="match status" value="1"/>
</dbReference>